<gene>
    <name evidence="1" type="ORF">POPTR_003G141050</name>
</gene>
<reference evidence="1 2" key="1">
    <citation type="journal article" date="2006" name="Science">
        <title>The genome of black cottonwood, Populus trichocarpa (Torr. &amp; Gray).</title>
        <authorList>
            <person name="Tuskan G.A."/>
            <person name="Difazio S."/>
            <person name="Jansson S."/>
            <person name="Bohlmann J."/>
            <person name="Grigoriev I."/>
            <person name="Hellsten U."/>
            <person name="Putnam N."/>
            <person name="Ralph S."/>
            <person name="Rombauts S."/>
            <person name="Salamov A."/>
            <person name="Schein J."/>
            <person name="Sterck L."/>
            <person name="Aerts A."/>
            <person name="Bhalerao R.R."/>
            <person name="Bhalerao R.P."/>
            <person name="Blaudez D."/>
            <person name="Boerjan W."/>
            <person name="Brun A."/>
            <person name="Brunner A."/>
            <person name="Busov V."/>
            <person name="Campbell M."/>
            <person name="Carlson J."/>
            <person name="Chalot M."/>
            <person name="Chapman J."/>
            <person name="Chen G.L."/>
            <person name="Cooper D."/>
            <person name="Coutinho P.M."/>
            <person name="Couturier J."/>
            <person name="Covert S."/>
            <person name="Cronk Q."/>
            <person name="Cunningham R."/>
            <person name="Davis J."/>
            <person name="Degroeve S."/>
            <person name="Dejardin A."/>
            <person name="Depamphilis C."/>
            <person name="Detter J."/>
            <person name="Dirks B."/>
            <person name="Dubchak I."/>
            <person name="Duplessis S."/>
            <person name="Ehlting J."/>
            <person name="Ellis B."/>
            <person name="Gendler K."/>
            <person name="Goodstein D."/>
            <person name="Gribskov M."/>
            <person name="Grimwood J."/>
            <person name="Groover A."/>
            <person name="Gunter L."/>
            <person name="Hamberger B."/>
            <person name="Heinze B."/>
            <person name="Helariutta Y."/>
            <person name="Henrissat B."/>
            <person name="Holligan D."/>
            <person name="Holt R."/>
            <person name="Huang W."/>
            <person name="Islam-Faridi N."/>
            <person name="Jones S."/>
            <person name="Jones-Rhoades M."/>
            <person name="Jorgensen R."/>
            <person name="Joshi C."/>
            <person name="Kangasjarvi J."/>
            <person name="Karlsson J."/>
            <person name="Kelleher C."/>
            <person name="Kirkpatrick R."/>
            <person name="Kirst M."/>
            <person name="Kohler A."/>
            <person name="Kalluri U."/>
            <person name="Larimer F."/>
            <person name="Leebens-Mack J."/>
            <person name="Leple J.C."/>
            <person name="Locascio P."/>
            <person name="Lou Y."/>
            <person name="Lucas S."/>
            <person name="Martin F."/>
            <person name="Montanini B."/>
            <person name="Napoli C."/>
            <person name="Nelson D.R."/>
            <person name="Nelson C."/>
            <person name="Nieminen K."/>
            <person name="Nilsson O."/>
            <person name="Pereda V."/>
            <person name="Peter G."/>
            <person name="Philippe R."/>
            <person name="Pilate G."/>
            <person name="Poliakov A."/>
            <person name="Razumovskaya J."/>
            <person name="Richardson P."/>
            <person name="Rinaldi C."/>
            <person name="Ritland K."/>
            <person name="Rouze P."/>
            <person name="Ryaboy D."/>
            <person name="Schmutz J."/>
            <person name="Schrader J."/>
            <person name="Segerman B."/>
            <person name="Shin H."/>
            <person name="Siddiqui A."/>
            <person name="Sterky F."/>
            <person name="Terry A."/>
            <person name="Tsai C.J."/>
            <person name="Uberbacher E."/>
            <person name="Unneberg P."/>
            <person name="Vahala J."/>
            <person name="Wall K."/>
            <person name="Wessler S."/>
            <person name="Yang G."/>
            <person name="Yin T."/>
            <person name="Douglas C."/>
            <person name="Marra M."/>
            <person name="Sandberg G."/>
            <person name="Van de Peer Y."/>
            <person name="Rokhsar D."/>
        </authorList>
    </citation>
    <scope>NUCLEOTIDE SEQUENCE [LARGE SCALE GENOMIC DNA]</scope>
    <source>
        <strain evidence="2">cv. Nisqually</strain>
    </source>
</reference>
<sequence length="96" mass="10589">MAPQRVFWSPIISFLPAVTPSSTPFACNNSFFLLTTKHTQIHRKITPSLSTTTSISPSLSICGSFIKVSAGTARIQQLEVTKISNIRYEEESISNE</sequence>
<organism evidence="1 2">
    <name type="scientific">Populus trichocarpa</name>
    <name type="common">Western balsam poplar</name>
    <name type="synonym">Populus balsamifera subsp. trichocarpa</name>
    <dbReference type="NCBI Taxonomy" id="3694"/>
    <lineage>
        <taxon>Eukaryota</taxon>
        <taxon>Viridiplantae</taxon>
        <taxon>Streptophyta</taxon>
        <taxon>Embryophyta</taxon>
        <taxon>Tracheophyta</taxon>
        <taxon>Spermatophyta</taxon>
        <taxon>Magnoliopsida</taxon>
        <taxon>eudicotyledons</taxon>
        <taxon>Gunneridae</taxon>
        <taxon>Pentapetalae</taxon>
        <taxon>rosids</taxon>
        <taxon>fabids</taxon>
        <taxon>Malpighiales</taxon>
        <taxon>Salicaceae</taxon>
        <taxon>Saliceae</taxon>
        <taxon>Populus</taxon>
    </lineage>
</organism>
<dbReference type="InParanoid" id="A0A3N7EP52"/>
<dbReference type="Proteomes" id="UP000006729">
    <property type="component" value="Chromosome 3"/>
</dbReference>
<proteinExistence type="predicted"/>
<evidence type="ECO:0000313" key="1">
    <source>
        <dbReference type="EMBL" id="RQO88336.1"/>
    </source>
</evidence>
<evidence type="ECO:0000313" key="2">
    <source>
        <dbReference type="Proteomes" id="UP000006729"/>
    </source>
</evidence>
<dbReference type="AlphaFoldDB" id="A0A3N7EP52"/>
<accession>A0A3N7EP52</accession>
<name>A0A3N7EP52_POPTR</name>
<keyword evidence="2" id="KW-1185">Reference proteome</keyword>
<dbReference type="EMBL" id="CM009292">
    <property type="protein sequence ID" value="RQO88336.1"/>
    <property type="molecule type" value="Genomic_DNA"/>
</dbReference>
<protein>
    <submittedName>
        <fullName evidence="1">Uncharacterized protein</fullName>
    </submittedName>
</protein>
<dbReference type="Gramene" id="Potri.003G141050.1.v4.1">
    <property type="protein sequence ID" value="Potri.003G141050.1.v4.1"/>
    <property type="gene ID" value="Potri.003G141050.v4.1"/>
</dbReference>